<dbReference type="KEGG" id="abac:LuPra_01349"/>
<feature type="signal peptide" evidence="1">
    <location>
        <begin position="1"/>
        <end position="25"/>
    </location>
</feature>
<evidence type="ECO:0008006" key="4">
    <source>
        <dbReference type="Google" id="ProtNLM"/>
    </source>
</evidence>
<keyword evidence="3" id="KW-1185">Reference proteome</keyword>
<keyword evidence="1" id="KW-0732">Signal</keyword>
<dbReference type="Proteomes" id="UP000076079">
    <property type="component" value="Chromosome"/>
</dbReference>
<organism evidence="2 3">
    <name type="scientific">Luteitalea pratensis</name>
    <dbReference type="NCBI Taxonomy" id="1855912"/>
    <lineage>
        <taxon>Bacteria</taxon>
        <taxon>Pseudomonadati</taxon>
        <taxon>Acidobacteriota</taxon>
        <taxon>Vicinamibacteria</taxon>
        <taxon>Vicinamibacterales</taxon>
        <taxon>Vicinamibacteraceae</taxon>
        <taxon>Luteitalea</taxon>
    </lineage>
</organism>
<evidence type="ECO:0000313" key="2">
    <source>
        <dbReference type="EMBL" id="AMY08159.1"/>
    </source>
</evidence>
<name>A0A143PK66_LUTPR</name>
<reference evidence="2 3" key="1">
    <citation type="journal article" date="2016" name="Genome Announc.">
        <title>First Complete Genome Sequence of a Subdivision 6 Acidobacterium Strain.</title>
        <authorList>
            <person name="Huang S."/>
            <person name="Vieira S."/>
            <person name="Bunk B."/>
            <person name="Riedel T."/>
            <person name="Sproer C."/>
            <person name="Overmann J."/>
        </authorList>
    </citation>
    <scope>NUCLEOTIDE SEQUENCE [LARGE SCALE GENOMIC DNA]</scope>
    <source>
        <strain evidence="3">DSM 100886 HEG_-6_39</strain>
    </source>
</reference>
<dbReference type="STRING" id="1855912.LuPra_01349"/>
<gene>
    <name evidence="2" type="ORF">LuPra_01349</name>
</gene>
<reference evidence="3" key="2">
    <citation type="submission" date="2016-04" db="EMBL/GenBank/DDBJ databases">
        <title>First Complete Genome Sequence of a Subdivision 6 Acidobacterium.</title>
        <authorList>
            <person name="Huang S."/>
            <person name="Vieira S."/>
            <person name="Bunk B."/>
            <person name="Riedel T."/>
            <person name="Sproeer C."/>
            <person name="Overmann J."/>
        </authorList>
    </citation>
    <scope>NUCLEOTIDE SEQUENCE [LARGE SCALE GENOMIC DNA]</scope>
    <source>
        <strain evidence="3">DSM 100886 HEG_-6_39</strain>
    </source>
</reference>
<dbReference type="RefSeq" id="WP_110170025.1">
    <property type="nucleotide sequence ID" value="NZ_CP015136.1"/>
</dbReference>
<evidence type="ECO:0000313" key="3">
    <source>
        <dbReference type="Proteomes" id="UP000076079"/>
    </source>
</evidence>
<evidence type="ECO:0000256" key="1">
    <source>
        <dbReference type="SAM" id="SignalP"/>
    </source>
</evidence>
<proteinExistence type="predicted"/>
<sequence precursor="true">MNRATLTKLLALSAVTGARSMAGLAALASARGGATKPPLLLAAATEMFADKSPSIGNRVDPLPLGGRALIGAGVGVLVAREAGECVVLGAVLGATTAVVATHIAYEVRRRLPVPSAAGGLLEDALVVAVASRYA</sequence>
<dbReference type="AlphaFoldDB" id="A0A143PK66"/>
<dbReference type="EMBL" id="CP015136">
    <property type="protein sequence ID" value="AMY08159.1"/>
    <property type="molecule type" value="Genomic_DNA"/>
</dbReference>
<feature type="chain" id="PRO_5007511511" description="DUF4126 domain-containing protein" evidence="1">
    <location>
        <begin position="26"/>
        <end position="134"/>
    </location>
</feature>
<accession>A0A143PK66</accession>
<protein>
    <recommendedName>
        <fullName evidence="4">DUF4126 domain-containing protein</fullName>
    </recommendedName>
</protein>